<organism evidence="1 2">
    <name type="scientific">Pelomonas dachongensis</name>
    <dbReference type="NCBI Taxonomy" id="3299029"/>
    <lineage>
        <taxon>Bacteria</taxon>
        <taxon>Pseudomonadati</taxon>
        <taxon>Pseudomonadota</taxon>
        <taxon>Betaproteobacteria</taxon>
        <taxon>Burkholderiales</taxon>
        <taxon>Sphaerotilaceae</taxon>
        <taxon>Roseateles</taxon>
    </lineage>
</organism>
<evidence type="ECO:0000313" key="1">
    <source>
        <dbReference type="EMBL" id="MFG6415303.1"/>
    </source>
</evidence>
<name>A0ABW7EP98_9BURK</name>
<keyword evidence="2" id="KW-1185">Reference proteome</keyword>
<reference evidence="1 2" key="1">
    <citation type="submission" date="2024-09" db="EMBL/GenBank/DDBJ databases">
        <title>Novel species of the genus Pelomonas and Roseateles isolated from streams.</title>
        <authorList>
            <person name="Lu H."/>
        </authorList>
    </citation>
    <scope>NUCLEOTIDE SEQUENCE [LARGE SCALE GENOMIC DNA]</scope>
    <source>
        <strain evidence="1 2">DC23W</strain>
    </source>
</reference>
<proteinExistence type="predicted"/>
<comment type="caution">
    <text evidence="1">The sequence shown here is derived from an EMBL/GenBank/DDBJ whole genome shotgun (WGS) entry which is preliminary data.</text>
</comment>
<dbReference type="EMBL" id="JBIGHY010000005">
    <property type="protein sequence ID" value="MFG6415303.1"/>
    <property type="molecule type" value="Genomic_DNA"/>
</dbReference>
<protein>
    <submittedName>
        <fullName evidence="1">Uncharacterized protein</fullName>
    </submittedName>
</protein>
<evidence type="ECO:0000313" key="2">
    <source>
        <dbReference type="Proteomes" id="UP001606300"/>
    </source>
</evidence>
<gene>
    <name evidence="1" type="ORF">ACG02S_15505</name>
</gene>
<accession>A0ABW7EP98</accession>
<dbReference type="Proteomes" id="UP001606300">
    <property type="component" value="Unassembled WGS sequence"/>
</dbReference>
<dbReference type="RefSeq" id="WP_394471371.1">
    <property type="nucleotide sequence ID" value="NZ_JBIGHY010000005.1"/>
</dbReference>
<sequence>MTFDSKKAVEAWKKAKPLTLTDTGVSDFLRKLPSDPKSKTYLADLRNEKPKLLAFLNNAKIKAEKKASACLKQIHDDIDKHLDDVKANRKHVLGDMERIRGAAKDYFAEAIKKPTEQGLGDQWIKVMLADRGSRVDARSPAAHEFDPPLKALIHDWLAATATLDTAHTALLGLLQFQAQKVKAGTPMPNFQPELLKRVKQFGDAVGNLDKVKQAVNGIQL</sequence>